<dbReference type="OrthoDB" id="9784786at2"/>
<proteinExistence type="inferred from homology"/>
<dbReference type="GO" id="GO:0046872">
    <property type="term" value="F:metal ion binding"/>
    <property type="evidence" value="ECO:0007669"/>
    <property type="project" value="UniProtKB-KW"/>
</dbReference>
<dbReference type="PANTHER" id="PTHR33254:SF4">
    <property type="entry name" value="4-HYDROXY-4-METHYL-2-OXOGLUTARATE ALDOLASE 3-RELATED"/>
    <property type="match status" value="1"/>
</dbReference>
<comment type="cofactor">
    <cofactor evidence="13">
        <name>Mg(2+)</name>
        <dbReference type="ChEBI" id="CHEBI:18420"/>
    </cofactor>
</comment>
<dbReference type="EMBL" id="SSOB01000021">
    <property type="protein sequence ID" value="THF77127.1"/>
    <property type="molecule type" value="Genomic_DNA"/>
</dbReference>
<keyword evidence="13" id="KW-0479">Metal-binding</keyword>
<comment type="cofactor">
    <cofactor evidence="2">
        <name>a divalent metal cation</name>
        <dbReference type="ChEBI" id="CHEBI:60240"/>
    </cofactor>
</comment>
<gene>
    <name evidence="14" type="ORF">E6C55_17340</name>
</gene>
<feature type="binding site" evidence="13">
    <location>
        <position position="122"/>
    </location>
    <ligand>
        <name>substrate</name>
    </ligand>
</feature>
<evidence type="ECO:0000313" key="14">
    <source>
        <dbReference type="EMBL" id="THF77127.1"/>
    </source>
</evidence>
<dbReference type="GO" id="GO:0047443">
    <property type="term" value="F:4-hydroxy-4-methyl-2-oxoglutarate aldolase activity"/>
    <property type="evidence" value="ECO:0007669"/>
    <property type="project" value="UniProtKB-EC"/>
</dbReference>
<evidence type="ECO:0000256" key="9">
    <source>
        <dbReference type="ARBA" id="ARBA00029596"/>
    </source>
</evidence>
<evidence type="ECO:0000256" key="7">
    <source>
        <dbReference type="ARBA" id="ARBA00016549"/>
    </source>
</evidence>
<evidence type="ECO:0000256" key="2">
    <source>
        <dbReference type="ARBA" id="ARBA00001968"/>
    </source>
</evidence>
<dbReference type="RefSeq" id="WP_136371075.1">
    <property type="nucleotide sequence ID" value="NZ_SSOB01000021.1"/>
</dbReference>
<evidence type="ECO:0000256" key="1">
    <source>
        <dbReference type="ARBA" id="ARBA00001342"/>
    </source>
</evidence>
<evidence type="ECO:0000256" key="5">
    <source>
        <dbReference type="ARBA" id="ARBA00012213"/>
    </source>
</evidence>
<dbReference type="CDD" id="cd16841">
    <property type="entry name" value="RraA_family"/>
    <property type="match status" value="1"/>
</dbReference>
<protein>
    <recommendedName>
        <fullName evidence="7">Putative 4-hydroxy-4-methyl-2-oxoglutarate aldolase</fullName>
        <ecNumber evidence="6">4.1.1.112</ecNumber>
        <ecNumber evidence="5">4.1.3.17</ecNumber>
    </recommendedName>
    <alternativeName>
        <fullName evidence="11">Oxaloacetate decarboxylase</fullName>
    </alternativeName>
    <alternativeName>
        <fullName evidence="9">Regulator of ribonuclease activity homolog</fullName>
    </alternativeName>
    <alternativeName>
        <fullName evidence="10">RraA-like protein</fullName>
    </alternativeName>
</protein>
<evidence type="ECO:0000256" key="6">
    <source>
        <dbReference type="ARBA" id="ARBA00012947"/>
    </source>
</evidence>
<name>A0A4S4BQB6_9BACL</name>
<feature type="binding site" evidence="13">
    <location>
        <position position="123"/>
    </location>
    <ligand>
        <name>substrate</name>
    </ligand>
</feature>
<dbReference type="Gene3D" id="3.50.30.40">
    <property type="entry name" value="Ribonuclease E inhibitor RraA/RraA-like"/>
    <property type="match status" value="1"/>
</dbReference>
<dbReference type="SUPFAM" id="SSF89562">
    <property type="entry name" value="RraA-like"/>
    <property type="match status" value="1"/>
</dbReference>
<evidence type="ECO:0000256" key="10">
    <source>
        <dbReference type="ARBA" id="ARBA00030169"/>
    </source>
</evidence>
<dbReference type="InterPro" id="IPR036704">
    <property type="entry name" value="RraA/RraA-like_sf"/>
</dbReference>
<keyword evidence="13" id="KW-0460">Magnesium</keyword>
<sequence>MNGWTDSQLFDHMQQVLYTAVICDSLDQLGYRHQAMNERIRPLTAERARMVGRAKTILAADVYHIPANPYDKEIAAIDSIRPDEVVVAATNESKRNGMWGELLSTASKMRGARGAIVDGLVRDTEKILELGFPLHCTGYKPVDSQGRGLVIDYDCPVEAGGVLVQPGDVIFADRDGVAVIPQALLEQVVELATAKATGESHSRRELLEGKLLREVYEKYGVL</sequence>
<feature type="binding site" evidence="13">
    <location>
        <begin position="100"/>
        <end position="103"/>
    </location>
    <ligand>
        <name>substrate</name>
    </ligand>
</feature>
<evidence type="ECO:0000256" key="11">
    <source>
        <dbReference type="ARBA" id="ARBA00032305"/>
    </source>
</evidence>
<organism evidence="14 15">
    <name type="scientific">Cohnella fermenti</name>
    <dbReference type="NCBI Taxonomy" id="2565925"/>
    <lineage>
        <taxon>Bacteria</taxon>
        <taxon>Bacillati</taxon>
        <taxon>Bacillota</taxon>
        <taxon>Bacilli</taxon>
        <taxon>Bacillales</taxon>
        <taxon>Paenibacillaceae</taxon>
        <taxon>Cohnella</taxon>
    </lineage>
</organism>
<dbReference type="AlphaFoldDB" id="A0A4S4BQB6"/>
<evidence type="ECO:0000313" key="15">
    <source>
        <dbReference type="Proteomes" id="UP000310636"/>
    </source>
</evidence>
<evidence type="ECO:0000256" key="4">
    <source>
        <dbReference type="ARBA" id="ARBA00011233"/>
    </source>
</evidence>
<dbReference type="Proteomes" id="UP000310636">
    <property type="component" value="Unassembled WGS sequence"/>
</dbReference>
<evidence type="ECO:0000256" key="3">
    <source>
        <dbReference type="ARBA" id="ARBA00008621"/>
    </source>
</evidence>
<dbReference type="EC" id="4.1.1.112" evidence="6"/>
<dbReference type="EC" id="4.1.3.17" evidence="5"/>
<dbReference type="Pfam" id="PF03737">
    <property type="entry name" value="RraA-like"/>
    <property type="match status" value="1"/>
</dbReference>
<comment type="function">
    <text evidence="8">Catalyzes the aldol cleavage of 4-hydroxy-4-methyl-2-oxoglutarate (HMG) into 2 molecules of pyruvate. Also contains a secondary oxaloacetate (OAA) decarboxylase activity due to the common pyruvate enolate transition state formed following C-C bond cleavage in the retro-aldol and decarboxylation reactions.</text>
</comment>
<evidence type="ECO:0000256" key="13">
    <source>
        <dbReference type="PIRSR" id="PIRSR605493-1"/>
    </source>
</evidence>
<dbReference type="GO" id="GO:0008948">
    <property type="term" value="F:oxaloacetate decarboxylase activity"/>
    <property type="evidence" value="ECO:0007669"/>
    <property type="project" value="UniProtKB-EC"/>
</dbReference>
<reference evidence="14 15" key="1">
    <citation type="submission" date="2019-04" db="EMBL/GenBank/DDBJ databases">
        <title>Cohnella sp. nov. isolated from preserved vegetables.</title>
        <authorList>
            <person name="Lin S.-Y."/>
            <person name="Hung M.-H."/>
            <person name="Young C.-C."/>
        </authorList>
    </citation>
    <scope>NUCLEOTIDE SEQUENCE [LARGE SCALE GENOMIC DNA]</scope>
    <source>
        <strain evidence="14 15">CC-MHH1044</strain>
    </source>
</reference>
<comment type="catalytic activity">
    <reaction evidence="1">
        <text>4-hydroxy-4-methyl-2-oxoglutarate = 2 pyruvate</text>
        <dbReference type="Rhea" id="RHEA:22748"/>
        <dbReference type="ChEBI" id="CHEBI:15361"/>
        <dbReference type="ChEBI" id="CHEBI:58276"/>
        <dbReference type="EC" id="4.1.3.17"/>
    </reaction>
</comment>
<dbReference type="PANTHER" id="PTHR33254">
    <property type="entry name" value="4-HYDROXY-4-METHYL-2-OXOGLUTARATE ALDOLASE 3-RELATED"/>
    <property type="match status" value="1"/>
</dbReference>
<evidence type="ECO:0000256" key="12">
    <source>
        <dbReference type="ARBA" id="ARBA00047973"/>
    </source>
</evidence>
<comment type="caution">
    <text evidence="14">The sequence shown here is derived from an EMBL/GenBank/DDBJ whole genome shotgun (WGS) entry which is preliminary data.</text>
</comment>
<accession>A0A4S4BQB6</accession>
<keyword evidence="15" id="KW-1185">Reference proteome</keyword>
<dbReference type="InterPro" id="IPR005493">
    <property type="entry name" value="RraA/RraA-like"/>
</dbReference>
<comment type="subunit">
    <text evidence="4">Homotrimer.</text>
</comment>
<comment type="catalytic activity">
    <reaction evidence="12">
        <text>oxaloacetate + H(+) = pyruvate + CO2</text>
        <dbReference type="Rhea" id="RHEA:15641"/>
        <dbReference type="ChEBI" id="CHEBI:15361"/>
        <dbReference type="ChEBI" id="CHEBI:15378"/>
        <dbReference type="ChEBI" id="CHEBI:16452"/>
        <dbReference type="ChEBI" id="CHEBI:16526"/>
        <dbReference type="EC" id="4.1.1.112"/>
    </reaction>
</comment>
<comment type="similarity">
    <text evidence="3">Belongs to the class II aldolase/RraA-like family.</text>
</comment>
<evidence type="ECO:0000256" key="8">
    <source>
        <dbReference type="ARBA" id="ARBA00025046"/>
    </source>
</evidence>